<sequence>MGASVGSDDDARRTFARLKSSGIDALLLHENREEGPAFYERLIPLAQAEGIELHAWIPTMMRAELLETHPDWYAVNREGVSTAEKPPYVDYYRFLSPCVPGVRSYLADYYDRMAQIEGLAGLHLDYIRFPDVILPITLQPKYGLVQDREYPPFDYGYHPECRAQFKAQTGIDPLELEDPSANEAWRQFRYDQITAVVRQIAERVHARGKPLTAAVFPTPEIARTLVRQDWPRWPLDAVMPMIYHNFYDKPVAWIETATREGVEALGGRIPLYSGLFIPALTPEELAQAIDYALAGGASGVSLFNVESLTDAHWQMLKTRLAS</sequence>
<reference evidence="1 2" key="1">
    <citation type="journal article" date="2009" name="Stand. Genomic Sci.">
        <title>Complete genome sequence of Rhodothermus marinus type strain (R-10).</title>
        <authorList>
            <person name="Nolan M."/>
            <person name="Tindall B.J."/>
            <person name="Pomrenke H."/>
            <person name="Lapidus A."/>
            <person name="Copeland A."/>
            <person name="Glavina Del Rio T."/>
            <person name="Lucas S."/>
            <person name="Chen F."/>
            <person name="Tice H."/>
            <person name="Cheng J.F."/>
            <person name="Saunders E."/>
            <person name="Han C."/>
            <person name="Bruce D."/>
            <person name="Goodwin L."/>
            <person name="Chain P."/>
            <person name="Pitluck S."/>
            <person name="Ovchinikova G."/>
            <person name="Pati A."/>
            <person name="Ivanova N."/>
            <person name="Mavromatis K."/>
            <person name="Chen A."/>
            <person name="Palaniappan K."/>
            <person name="Land M."/>
            <person name="Hauser L."/>
            <person name="Chang Y.J."/>
            <person name="Jeffries C.D."/>
            <person name="Brettin T."/>
            <person name="Goker M."/>
            <person name="Bristow J."/>
            <person name="Eisen J.A."/>
            <person name="Markowitz V."/>
            <person name="Hugenholtz P."/>
            <person name="Kyrpides N.C."/>
            <person name="Klenk H.P."/>
            <person name="Detter J.C."/>
        </authorList>
    </citation>
    <scope>NUCLEOTIDE SEQUENCE [LARGE SCALE GENOMIC DNA]</scope>
    <source>
        <strain evidence="2">ATCC 43812 / DSM 4252 / R-10</strain>
    </source>
</reference>
<keyword evidence="2" id="KW-1185">Reference proteome</keyword>
<dbReference type="AlphaFoldDB" id="D0MH73"/>
<dbReference type="Gene3D" id="3.20.20.80">
    <property type="entry name" value="Glycosidases"/>
    <property type="match status" value="1"/>
</dbReference>
<dbReference type="InterPro" id="IPR052177">
    <property type="entry name" value="Divisome_Glycosyl_Hydrolase"/>
</dbReference>
<dbReference type="STRING" id="518766.Rmar_2793"/>
<dbReference type="HOGENOM" id="CLU_047928_0_0_10"/>
<dbReference type="PANTHER" id="PTHR43405:SF1">
    <property type="entry name" value="GLYCOSYL HYDROLASE DIGH"/>
    <property type="match status" value="1"/>
</dbReference>
<evidence type="ECO:0000313" key="1">
    <source>
        <dbReference type="EMBL" id="ACY49662.1"/>
    </source>
</evidence>
<organism evidence="1 2">
    <name type="scientific">Rhodothermus marinus (strain ATCC 43812 / DSM 4252 / R-10)</name>
    <name type="common">Rhodothermus obamensis</name>
    <dbReference type="NCBI Taxonomy" id="518766"/>
    <lineage>
        <taxon>Bacteria</taxon>
        <taxon>Pseudomonadati</taxon>
        <taxon>Rhodothermota</taxon>
        <taxon>Rhodothermia</taxon>
        <taxon>Rhodothermales</taxon>
        <taxon>Rhodothermaceae</taxon>
        <taxon>Rhodothermus</taxon>
    </lineage>
</organism>
<protein>
    <recommendedName>
        <fullName evidence="3">Glycosyl hydrolase-like 10 domain-containing protein</fullName>
    </recommendedName>
</protein>
<dbReference type="SUPFAM" id="SSF51445">
    <property type="entry name" value="(Trans)glycosidases"/>
    <property type="match status" value="1"/>
</dbReference>
<dbReference type="InterPro" id="IPR017853">
    <property type="entry name" value="GH"/>
</dbReference>
<dbReference type="Proteomes" id="UP000002221">
    <property type="component" value="Chromosome"/>
</dbReference>
<accession>D0MH73</accession>
<dbReference type="PANTHER" id="PTHR43405">
    <property type="entry name" value="GLYCOSYL HYDROLASE DIGH"/>
    <property type="match status" value="1"/>
</dbReference>
<dbReference type="eggNOG" id="COG1649">
    <property type="taxonomic scope" value="Bacteria"/>
</dbReference>
<evidence type="ECO:0000313" key="2">
    <source>
        <dbReference type="Proteomes" id="UP000002221"/>
    </source>
</evidence>
<proteinExistence type="predicted"/>
<dbReference type="KEGG" id="rmr:Rmar_2793"/>
<evidence type="ECO:0008006" key="3">
    <source>
        <dbReference type="Google" id="ProtNLM"/>
    </source>
</evidence>
<dbReference type="EMBL" id="CP001807">
    <property type="protein sequence ID" value="ACY49662.1"/>
    <property type="molecule type" value="Genomic_DNA"/>
</dbReference>
<name>D0MH73_RHOM4</name>
<gene>
    <name evidence="1" type="ordered locus">Rmar_2793</name>
</gene>